<dbReference type="Proteomes" id="UP000219573">
    <property type="component" value="Unassembled WGS sequence"/>
</dbReference>
<sequence>MKEIAKKAVEEWGAEVQTKMAIEEMAELIVALNHYDRGRITLEEVASEIADVKIMMEQLEYIIDKKAEKELVREQEKYKKSRLAKMLE</sequence>
<evidence type="ECO:0000313" key="2">
    <source>
        <dbReference type="Proteomes" id="UP000219573"/>
    </source>
</evidence>
<accession>A0A285HW33</accession>
<keyword evidence="2" id="KW-1185">Reference proteome</keyword>
<name>A0A285HW33_9FIRM</name>
<reference evidence="2" key="1">
    <citation type="submission" date="2017-09" db="EMBL/GenBank/DDBJ databases">
        <authorList>
            <person name="Varghese N."/>
            <person name="Submissions S."/>
        </authorList>
    </citation>
    <scope>NUCLEOTIDE SEQUENCE [LARGE SCALE GENOMIC DNA]</scope>
    <source>
        <strain evidence="2">MSL47</strain>
    </source>
</reference>
<protein>
    <recommendedName>
        <fullName evidence="3">NTP pyrophosphohydrolase MazG putative catalytic core domain-containing protein</fullName>
    </recommendedName>
</protein>
<dbReference type="AlphaFoldDB" id="A0A285HW33"/>
<evidence type="ECO:0000313" key="1">
    <source>
        <dbReference type="EMBL" id="SNY39948.1"/>
    </source>
</evidence>
<dbReference type="CDD" id="cd11539">
    <property type="entry name" value="NTP-PPase_u2"/>
    <property type="match status" value="1"/>
</dbReference>
<gene>
    <name evidence="1" type="ORF">SAMN06265827_12622</name>
</gene>
<evidence type="ECO:0008006" key="3">
    <source>
        <dbReference type="Google" id="ProtNLM"/>
    </source>
</evidence>
<dbReference type="RefSeq" id="WP_097018933.1">
    <property type="nucleotide sequence ID" value="NZ_OBDZ01000026.1"/>
</dbReference>
<organism evidence="1 2">
    <name type="scientific">Orenia metallireducens</name>
    <dbReference type="NCBI Taxonomy" id="1413210"/>
    <lineage>
        <taxon>Bacteria</taxon>
        <taxon>Bacillati</taxon>
        <taxon>Bacillota</taxon>
        <taxon>Clostridia</taxon>
        <taxon>Halanaerobiales</taxon>
        <taxon>Halobacteroidaceae</taxon>
        <taxon>Orenia</taxon>
    </lineage>
</organism>
<dbReference type="EMBL" id="OBDZ01000026">
    <property type="protein sequence ID" value="SNY39948.1"/>
    <property type="molecule type" value="Genomic_DNA"/>
</dbReference>
<proteinExistence type="predicted"/>
<dbReference type="OrthoDB" id="5387728at2"/>